<proteinExistence type="inferred from homology"/>
<evidence type="ECO:0000256" key="8">
    <source>
        <dbReference type="RuleBase" id="RU363041"/>
    </source>
</evidence>
<feature type="transmembrane region" description="Helical" evidence="8">
    <location>
        <begin position="162"/>
        <end position="184"/>
    </location>
</feature>
<dbReference type="InterPro" id="IPR052017">
    <property type="entry name" value="TSUP"/>
</dbReference>
<dbReference type="PATRIC" id="fig|13035.3.peg.419"/>
<evidence type="ECO:0000256" key="7">
    <source>
        <dbReference type="ARBA" id="ARBA00023136"/>
    </source>
</evidence>
<keyword evidence="10" id="KW-1185">Reference proteome</keyword>
<feature type="transmembrane region" description="Helical" evidence="8">
    <location>
        <begin position="63"/>
        <end position="87"/>
    </location>
</feature>
<evidence type="ECO:0000256" key="6">
    <source>
        <dbReference type="ARBA" id="ARBA00022989"/>
    </source>
</evidence>
<dbReference type="GO" id="GO:0005886">
    <property type="term" value="C:plasma membrane"/>
    <property type="evidence" value="ECO:0007669"/>
    <property type="project" value="UniProtKB-SubCell"/>
</dbReference>
<organism evidence="9 10">
    <name type="scientific">Dactylococcopsis salina (strain PCC 8305)</name>
    <name type="common">Myxobactron salinum</name>
    <dbReference type="NCBI Taxonomy" id="13035"/>
    <lineage>
        <taxon>Bacteria</taxon>
        <taxon>Bacillati</taxon>
        <taxon>Cyanobacteriota</taxon>
        <taxon>Cyanophyceae</taxon>
        <taxon>Nodosilineales</taxon>
        <taxon>Cymatolegaceae</taxon>
        <taxon>Dactylococcopsis</taxon>
    </lineage>
</organism>
<sequence>MVLFPPFQRGVRGDYIIGDVAIISRLHIIILNRNSFVIIIFGLLGASFIGWFVSSLAGGGSPLILIPVMSLFLEASVIPPILTIGMLFGNGQRVALYWQEIDLELTYWYLPGAILGAILGVFLFTKLQLEWLSLLLGLFLIISIFTYKLAEQSTLLKIKAWYFLPAGFVYAFLSGLIGSTGPLLNPLYLNYGLEKEKMIGTKSTHVLVVHLIKIIAYAGFGVLSSPIIGYGLLIGVGAFPGNWLGQKVLARIEERRFRQIAIAFILISGVMLVWNQRKVLTFIY</sequence>
<comment type="similarity">
    <text evidence="2 8">Belongs to the 4-toluene sulfonate uptake permease (TSUP) (TC 2.A.102) family.</text>
</comment>
<evidence type="ECO:0000256" key="1">
    <source>
        <dbReference type="ARBA" id="ARBA00004651"/>
    </source>
</evidence>
<feature type="transmembrane region" description="Helical" evidence="8">
    <location>
        <begin position="131"/>
        <end position="150"/>
    </location>
</feature>
<evidence type="ECO:0000256" key="5">
    <source>
        <dbReference type="ARBA" id="ARBA00022692"/>
    </source>
</evidence>
<reference evidence="9" key="1">
    <citation type="submission" date="2012-04" db="EMBL/GenBank/DDBJ databases">
        <title>Finished genome of Dactylococcopsis salina PCC 8305.</title>
        <authorList>
            <consortium name="US DOE Joint Genome Institute"/>
            <person name="Gugger M."/>
            <person name="Coursin T."/>
            <person name="Rippka R."/>
            <person name="Tandeau De Marsac N."/>
            <person name="Huntemann M."/>
            <person name="Wei C.-L."/>
            <person name="Han J."/>
            <person name="Detter J.C."/>
            <person name="Han C."/>
            <person name="Tapia R."/>
            <person name="Daligault H."/>
            <person name="Chen A."/>
            <person name="Krypides N."/>
            <person name="Mavromatis K."/>
            <person name="Markowitz V."/>
            <person name="Szeto E."/>
            <person name="Ivanova N."/>
            <person name="Ovchinnikova G."/>
            <person name="Pagani I."/>
            <person name="Pati A."/>
            <person name="Goodwin L."/>
            <person name="Peters L."/>
            <person name="Pitluck S."/>
            <person name="Woyke T."/>
            <person name="Kerfeld C."/>
        </authorList>
    </citation>
    <scope>NUCLEOTIDE SEQUENCE [LARGE SCALE GENOMIC DNA]</scope>
    <source>
        <strain evidence="9">PCC 8305</strain>
    </source>
</reference>
<accession>K9YQI2</accession>
<evidence type="ECO:0000256" key="4">
    <source>
        <dbReference type="ARBA" id="ARBA00022475"/>
    </source>
</evidence>
<dbReference type="PANTHER" id="PTHR30269:SF37">
    <property type="entry name" value="MEMBRANE TRANSPORTER PROTEIN"/>
    <property type="match status" value="1"/>
</dbReference>
<dbReference type="EMBL" id="CP003944">
    <property type="protein sequence ID" value="AFZ49159.1"/>
    <property type="molecule type" value="Genomic_DNA"/>
</dbReference>
<evidence type="ECO:0000313" key="10">
    <source>
        <dbReference type="Proteomes" id="UP000010482"/>
    </source>
</evidence>
<dbReference type="KEGG" id="dsl:Dacsa_0366"/>
<dbReference type="Pfam" id="PF01925">
    <property type="entry name" value="TauE"/>
    <property type="match status" value="1"/>
</dbReference>
<dbReference type="HOGENOM" id="CLU_054750_4_1_3"/>
<keyword evidence="6 8" id="KW-1133">Transmembrane helix</keyword>
<comment type="subcellular location">
    <subcellularLocation>
        <location evidence="1 8">Cell membrane</location>
        <topology evidence="1 8">Multi-pass membrane protein</topology>
    </subcellularLocation>
</comment>
<keyword evidence="3" id="KW-0813">Transport</keyword>
<dbReference type="InterPro" id="IPR002781">
    <property type="entry name" value="TM_pro_TauE-like"/>
</dbReference>
<evidence type="ECO:0000256" key="3">
    <source>
        <dbReference type="ARBA" id="ARBA00022448"/>
    </source>
</evidence>
<dbReference type="Proteomes" id="UP000010482">
    <property type="component" value="Chromosome"/>
</dbReference>
<dbReference type="eggNOG" id="COG0730">
    <property type="taxonomic scope" value="Bacteria"/>
</dbReference>
<dbReference type="AlphaFoldDB" id="K9YQI2"/>
<evidence type="ECO:0000256" key="2">
    <source>
        <dbReference type="ARBA" id="ARBA00009142"/>
    </source>
</evidence>
<keyword evidence="5 8" id="KW-0812">Transmembrane</keyword>
<gene>
    <name evidence="9" type="ORF">Dacsa_0366</name>
</gene>
<feature type="transmembrane region" description="Helical" evidence="8">
    <location>
        <begin position="107"/>
        <end position="125"/>
    </location>
</feature>
<keyword evidence="4 8" id="KW-1003">Cell membrane</keyword>
<feature type="transmembrane region" description="Helical" evidence="8">
    <location>
        <begin position="35"/>
        <end position="57"/>
    </location>
</feature>
<protein>
    <recommendedName>
        <fullName evidence="8">Probable membrane transporter protein</fullName>
    </recommendedName>
</protein>
<dbReference type="STRING" id="13035.Dacsa_0366"/>
<evidence type="ECO:0000313" key="9">
    <source>
        <dbReference type="EMBL" id="AFZ49159.1"/>
    </source>
</evidence>
<keyword evidence="7 8" id="KW-0472">Membrane</keyword>
<dbReference type="PANTHER" id="PTHR30269">
    <property type="entry name" value="TRANSMEMBRANE PROTEIN YFCA"/>
    <property type="match status" value="1"/>
</dbReference>
<name>K9YQI2_DACS8</name>
<feature type="transmembrane region" description="Helical" evidence="8">
    <location>
        <begin position="257"/>
        <end position="274"/>
    </location>
</feature>